<proteinExistence type="inferred from homology"/>
<dbReference type="Gene3D" id="3.40.720.10">
    <property type="entry name" value="Alkaline Phosphatase, subunit A"/>
    <property type="match status" value="1"/>
</dbReference>
<dbReference type="InterPro" id="IPR017850">
    <property type="entry name" value="Alkaline_phosphatase_core_sf"/>
</dbReference>
<reference evidence="7 8" key="2">
    <citation type="journal article" date="2012" name="Environ. Microbiol.">
        <title>Characterization of the first alginolytic operons in a marine bacterium: from their emergence in marine Flavobacteriia to their independent transfers to marine Proteobacteria and human gut Bacteroides.</title>
        <authorList>
            <person name="Thomas F."/>
            <person name="Barbeyron T."/>
            <person name="Tonon T."/>
            <person name="Genicot S."/>
            <person name="Czjzek M."/>
            <person name="Michel G."/>
        </authorList>
    </citation>
    <scope>NUCLEOTIDE SEQUENCE [LARGE SCALE GENOMIC DNA]</scope>
    <source>
        <strain evidence="8">DSM 12802 / CCUG 47099 / CIP 106680 / NCIMB 13871 / Dsij</strain>
    </source>
</reference>
<evidence type="ECO:0000256" key="4">
    <source>
        <dbReference type="ARBA" id="ARBA00022837"/>
    </source>
</evidence>
<dbReference type="PROSITE" id="PS00149">
    <property type="entry name" value="SULFATASE_2"/>
    <property type="match status" value="1"/>
</dbReference>
<name>G0LA53_ZOBGA</name>
<feature type="domain" description="Sulfatase N-terminal" evidence="6">
    <location>
        <begin position="31"/>
        <end position="397"/>
    </location>
</feature>
<gene>
    <name evidence="7" type="ordered locus">zobellia_1002</name>
</gene>
<keyword evidence="3 7" id="KW-0378">Hydrolase</keyword>
<feature type="signal peptide" evidence="5">
    <location>
        <begin position="1"/>
        <end position="23"/>
    </location>
</feature>
<dbReference type="EMBL" id="FP476056">
    <property type="protein sequence ID" value="CAZ95059.1"/>
    <property type="molecule type" value="Genomic_DNA"/>
</dbReference>
<dbReference type="PATRIC" id="fig|63186.3.peg.985"/>
<sequence length="487" mass="54801">MKTSFILSVMTLLLCFFTLSTSAQTNQNKPPNVIVIMADDMGYGDPKCYNPESKIPTPNMDALSKQGIRFTDAHTAASACTPSRYALLTGRYSWRSRLKKKVSWSGYDNPLIHKEETTLADVFQKAGYTTGVVGKWHLGMNFLRKQNIDFVKPKTHHEKGRHGTRDVDFSTPIYNGPNYLGFDYAFVSGAGHNMEPFCYIENDYTVGVPTIWRKAKDTIYPGVSAVEVHEGWMVKGWDPRKVGPDLTQKAVDFITKSTKQNPGQPFFLYLPTVSPHRPCTPPDFIKGTSEAGERGDMVAEFDWTVGQIMKVLEALKINENTVLIVTSDNGAVKVSDDGKDYGHKSCGDLRGFKGGVYEGGHRVPLIMRWPAKIRGGQVNDNLVCLLDLHKTFSEMLNISYSNEGGEDSYNILPTMLKGKEVRHSLVMLSSAGHFAIRNKDWKLIFQRNEPVALFNLSDDPYEKRNLIKSRSQKIQELTKLLNSHKWQ</sequence>
<dbReference type="InterPro" id="IPR050738">
    <property type="entry name" value="Sulfatase"/>
</dbReference>
<evidence type="ECO:0000313" key="8">
    <source>
        <dbReference type="Proteomes" id="UP000008898"/>
    </source>
</evidence>
<dbReference type="SUPFAM" id="SSF53649">
    <property type="entry name" value="Alkaline phosphatase-like"/>
    <property type="match status" value="1"/>
</dbReference>
<dbReference type="KEGG" id="zga:ZOBELLIA_1002"/>
<dbReference type="CDD" id="cd16143">
    <property type="entry name" value="ARS_like"/>
    <property type="match status" value="1"/>
</dbReference>
<keyword evidence="5" id="KW-0732">Signal</keyword>
<dbReference type="GO" id="GO:0004065">
    <property type="term" value="F:arylsulfatase activity"/>
    <property type="evidence" value="ECO:0007669"/>
    <property type="project" value="TreeGrafter"/>
</dbReference>
<feature type="chain" id="PRO_5003402568" evidence="5">
    <location>
        <begin position="24"/>
        <end position="487"/>
    </location>
</feature>
<evidence type="ECO:0000313" key="7">
    <source>
        <dbReference type="EMBL" id="CAZ95059.1"/>
    </source>
</evidence>
<dbReference type="AlphaFoldDB" id="G0LA53"/>
<keyword evidence="8" id="KW-1185">Reference proteome</keyword>
<organism evidence="7 8">
    <name type="scientific">Zobellia galactanivorans (strain DSM 12802 / CCUG 47099 / CIP 106680 / NCIMB 13871 / Dsij)</name>
    <dbReference type="NCBI Taxonomy" id="63186"/>
    <lineage>
        <taxon>Bacteria</taxon>
        <taxon>Pseudomonadati</taxon>
        <taxon>Bacteroidota</taxon>
        <taxon>Flavobacteriia</taxon>
        <taxon>Flavobacteriales</taxon>
        <taxon>Flavobacteriaceae</taxon>
        <taxon>Zobellia</taxon>
    </lineage>
</organism>
<dbReference type="InterPro" id="IPR000917">
    <property type="entry name" value="Sulfatase_N"/>
</dbReference>
<dbReference type="HOGENOM" id="CLU_006332_10_3_10"/>
<reference evidence="8" key="1">
    <citation type="submission" date="2009-07" db="EMBL/GenBank/DDBJ databases">
        <title>Complete genome sequence of Zobellia galactanivorans Dsij.</title>
        <authorList>
            <consortium name="Genoscope - CEA"/>
        </authorList>
    </citation>
    <scope>NUCLEOTIDE SEQUENCE [LARGE SCALE GENOMIC DNA]</scope>
    <source>
        <strain evidence="8">DSM 12802 / CCUG 47099 / CIP 106680 / NCIMB 13871 / Dsij</strain>
    </source>
</reference>
<evidence type="ECO:0000256" key="3">
    <source>
        <dbReference type="ARBA" id="ARBA00022801"/>
    </source>
</evidence>
<dbReference type="PANTHER" id="PTHR42693">
    <property type="entry name" value="ARYLSULFATASE FAMILY MEMBER"/>
    <property type="match status" value="1"/>
</dbReference>
<dbReference type="PANTHER" id="PTHR42693:SF53">
    <property type="entry name" value="ENDO-4-O-SULFATASE"/>
    <property type="match status" value="1"/>
</dbReference>
<dbReference type="InterPro" id="IPR024607">
    <property type="entry name" value="Sulfatase_CS"/>
</dbReference>
<evidence type="ECO:0000256" key="2">
    <source>
        <dbReference type="ARBA" id="ARBA00022723"/>
    </source>
</evidence>
<keyword evidence="4" id="KW-0106">Calcium</keyword>
<dbReference type="Proteomes" id="UP000008898">
    <property type="component" value="Chromosome"/>
</dbReference>
<keyword evidence="2" id="KW-0479">Metal-binding</keyword>
<evidence type="ECO:0000259" key="6">
    <source>
        <dbReference type="Pfam" id="PF00884"/>
    </source>
</evidence>
<dbReference type="EC" id="3.1.6.-" evidence="7"/>
<evidence type="ECO:0000256" key="5">
    <source>
        <dbReference type="SAM" id="SignalP"/>
    </source>
</evidence>
<accession>G0LA53</accession>
<dbReference type="STRING" id="63186.ZOBELLIA_1002"/>
<comment type="similarity">
    <text evidence="1">Belongs to the sulfatase family.</text>
</comment>
<dbReference type="Gene3D" id="3.30.1120.10">
    <property type="match status" value="1"/>
</dbReference>
<protein>
    <submittedName>
        <fullName evidence="7">Sulfatase, family S1-15</fullName>
        <ecNumber evidence="7">3.1.6.-</ecNumber>
    </submittedName>
</protein>
<dbReference type="GO" id="GO:0046872">
    <property type="term" value="F:metal ion binding"/>
    <property type="evidence" value="ECO:0007669"/>
    <property type="project" value="UniProtKB-KW"/>
</dbReference>
<dbReference type="OrthoDB" id="9765065at2"/>
<evidence type="ECO:0000256" key="1">
    <source>
        <dbReference type="ARBA" id="ARBA00008779"/>
    </source>
</evidence>
<dbReference type="Pfam" id="PF00884">
    <property type="entry name" value="Sulfatase"/>
    <property type="match status" value="1"/>
</dbReference>
<dbReference type="RefSeq" id="WP_013992371.1">
    <property type="nucleotide sequence ID" value="NC_015844.1"/>
</dbReference>